<feature type="transmembrane region" description="Helical" evidence="1">
    <location>
        <begin position="47"/>
        <end position="66"/>
    </location>
</feature>
<accession>A0A7H0I946</accession>
<name>A0A7H0I946_9ACTN</name>
<keyword evidence="3" id="KW-1185">Reference proteome</keyword>
<gene>
    <name evidence="2" type="ORF">IAG44_07585</name>
</gene>
<proteinExistence type="predicted"/>
<protein>
    <submittedName>
        <fullName evidence="2">Uncharacterized protein</fullName>
    </submittedName>
</protein>
<organism evidence="2 3">
    <name type="scientific">Streptomyces roseirectus</name>
    <dbReference type="NCBI Taxonomy" id="2768066"/>
    <lineage>
        <taxon>Bacteria</taxon>
        <taxon>Bacillati</taxon>
        <taxon>Actinomycetota</taxon>
        <taxon>Actinomycetes</taxon>
        <taxon>Kitasatosporales</taxon>
        <taxon>Streptomycetaceae</taxon>
        <taxon>Streptomyces</taxon>
    </lineage>
</organism>
<dbReference type="InterPro" id="IPR057702">
    <property type="entry name" value="DUF7942"/>
</dbReference>
<keyword evidence="1" id="KW-1133">Transmembrane helix</keyword>
<reference evidence="2 3" key="1">
    <citation type="submission" date="2020-08" db="EMBL/GenBank/DDBJ databases">
        <title>A novel species.</title>
        <authorList>
            <person name="Gao J."/>
        </authorList>
    </citation>
    <scope>NUCLEOTIDE SEQUENCE [LARGE SCALE GENOMIC DNA]</scope>
    <source>
        <strain evidence="2 3">CRXT-G-22</strain>
    </source>
</reference>
<keyword evidence="1" id="KW-0812">Transmembrane</keyword>
<evidence type="ECO:0000256" key="1">
    <source>
        <dbReference type="SAM" id="Phobius"/>
    </source>
</evidence>
<sequence length="106" mass="10975">MNGSQLVVKARQNLVNPAALAYLALVLAVAGWVAVDALFVDHPDASLVGVWLFLVTAPTSWLFLMLPGPLPLVGIVVGALVQAAVIGAGYRAATRGRGTGMPVTNR</sequence>
<keyword evidence="1" id="KW-0472">Membrane</keyword>
<dbReference type="KEGG" id="sroi:IAG44_07585"/>
<evidence type="ECO:0000313" key="3">
    <source>
        <dbReference type="Proteomes" id="UP000516052"/>
    </source>
</evidence>
<feature type="transmembrane region" description="Helical" evidence="1">
    <location>
        <begin position="20"/>
        <end position="40"/>
    </location>
</feature>
<dbReference type="AlphaFoldDB" id="A0A7H0I946"/>
<feature type="transmembrane region" description="Helical" evidence="1">
    <location>
        <begin position="72"/>
        <end position="93"/>
    </location>
</feature>
<dbReference type="Proteomes" id="UP000516052">
    <property type="component" value="Chromosome"/>
</dbReference>
<dbReference type="RefSeq" id="WP_187746351.1">
    <property type="nucleotide sequence ID" value="NZ_CP060828.1"/>
</dbReference>
<dbReference type="EMBL" id="CP060828">
    <property type="protein sequence ID" value="QNP69312.1"/>
    <property type="molecule type" value="Genomic_DNA"/>
</dbReference>
<evidence type="ECO:0000313" key="2">
    <source>
        <dbReference type="EMBL" id="QNP69312.1"/>
    </source>
</evidence>
<dbReference type="Pfam" id="PF25637">
    <property type="entry name" value="DUF7942"/>
    <property type="match status" value="1"/>
</dbReference>
<dbReference type="NCBIfam" id="NF046119">
    <property type="entry name" value="memb_SCO4225"/>
    <property type="match status" value="1"/>
</dbReference>